<organism evidence="4 5">
    <name type="scientific">Ignisphaera cupida</name>
    <dbReference type="NCBI Taxonomy" id="3050454"/>
    <lineage>
        <taxon>Archaea</taxon>
        <taxon>Thermoproteota</taxon>
        <taxon>Thermoprotei</taxon>
        <taxon>Desulfurococcales</taxon>
        <taxon>Desulfurococcaceae</taxon>
        <taxon>Ignisphaera</taxon>
    </lineage>
</organism>
<dbReference type="GO" id="GO:1990904">
    <property type="term" value="C:ribonucleoprotein complex"/>
    <property type="evidence" value="ECO:0007669"/>
    <property type="project" value="UniProtKB-KW"/>
</dbReference>
<keyword evidence="2" id="KW-0689">Ribosomal protein</keyword>
<dbReference type="AlphaFoldDB" id="A0ABD4Z6W1"/>
<reference evidence="4 5" key="1">
    <citation type="submission" date="2023-05" db="EMBL/GenBank/DDBJ databases">
        <title>A new hyperthermophilic archaea 'Ignisphaera cupida' sp. nov. and description of the family 'Ignisphaeraceae' fam. nov.</title>
        <authorList>
            <person name="Podosokorskaya O.A."/>
            <person name="Elcheninov A.G."/>
            <person name="Klukina A."/>
            <person name="Merkel A.Y."/>
        </authorList>
    </citation>
    <scope>NUCLEOTIDE SEQUENCE [LARGE SCALE GENOMIC DNA]</scope>
    <source>
        <strain evidence="4 5">4213-co</strain>
    </source>
</reference>
<dbReference type="GO" id="GO:0005840">
    <property type="term" value="C:ribosome"/>
    <property type="evidence" value="ECO:0007669"/>
    <property type="project" value="UniProtKB-KW"/>
</dbReference>
<dbReference type="InterPro" id="IPR004977">
    <property type="entry name" value="Ribosomal_eS25"/>
</dbReference>
<accession>A0ABD4Z6W1</accession>
<comment type="caution">
    <text evidence="4">The sequence shown here is derived from an EMBL/GenBank/DDBJ whole genome shotgun (WGS) entry which is preliminary data.</text>
</comment>
<evidence type="ECO:0000256" key="1">
    <source>
        <dbReference type="ARBA" id="ARBA00009106"/>
    </source>
</evidence>
<evidence type="ECO:0000313" key="4">
    <source>
        <dbReference type="EMBL" id="MDK6029066.1"/>
    </source>
</evidence>
<protein>
    <recommendedName>
        <fullName evidence="6">30S ribosomal protein S25e</fullName>
    </recommendedName>
</protein>
<dbReference type="RefSeq" id="WP_285274053.1">
    <property type="nucleotide sequence ID" value="NZ_JASNVW010000004.1"/>
</dbReference>
<keyword evidence="5" id="KW-1185">Reference proteome</keyword>
<dbReference type="Gene3D" id="1.10.10.10">
    <property type="entry name" value="Winged helix-like DNA-binding domain superfamily/Winged helix DNA-binding domain"/>
    <property type="match status" value="1"/>
</dbReference>
<evidence type="ECO:0000256" key="2">
    <source>
        <dbReference type="ARBA" id="ARBA00022980"/>
    </source>
</evidence>
<comment type="similarity">
    <text evidence="1">Belongs to the eukaryotic ribosomal protein eS25 family.</text>
</comment>
<evidence type="ECO:0008006" key="6">
    <source>
        <dbReference type="Google" id="ProtNLM"/>
    </source>
</evidence>
<gene>
    <name evidence="4" type="ORF">QPL79_06790</name>
</gene>
<proteinExistence type="inferred from homology"/>
<sequence>MGTKGGKPLSTLEKRQKRMVKKEEVKKVVKEEKKAAPAISVVDEGLASKVLEEVNNTGYATTFTISQKLGIKYGLAKKMLLHLIKQGSVKLGVKSRRIILVTKK</sequence>
<keyword evidence="3" id="KW-0687">Ribonucleoprotein</keyword>
<name>A0ABD4Z6W1_9CREN</name>
<dbReference type="Pfam" id="PF03297">
    <property type="entry name" value="Ribosomal_S25"/>
    <property type="match status" value="1"/>
</dbReference>
<evidence type="ECO:0000256" key="3">
    <source>
        <dbReference type="ARBA" id="ARBA00023274"/>
    </source>
</evidence>
<evidence type="ECO:0000313" key="5">
    <source>
        <dbReference type="Proteomes" id="UP001529235"/>
    </source>
</evidence>
<dbReference type="Proteomes" id="UP001529235">
    <property type="component" value="Unassembled WGS sequence"/>
</dbReference>
<dbReference type="InterPro" id="IPR036388">
    <property type="entry name" value="WH-like_DNA-bd_sf"/>
</dbReference>
<dbReference type="EMBL" id="JASNVW010000004">
    <property type="protein sequence ID" value="MDK6029066.1"/>
    <property type="molecule type" value="Genomic_DNA"/>
</dbReference>